<dbReference type="InterPro" id="IPR009075">
    <property type="entry name" value="AcylCo_DH/oxidase_C"/>
</dbReference>
<dbReference type="SUPFAM" id="SSF56645">
    <property type="entry name" value="Acyl-CoA dehydrogenase NM domain-like"/>
    <property type="match status" value="1"/>
</dbReference>
<dbReference type="GO" id="GO:0003995">
    <property type="term" value="F:acyl-CoA dehydrogenase activity"/>
    <property type="evidence" value="ECO:0007669"/>
    <property type="project" value="TreeGrafter"/>
</dbReference>
<proteinExistence type="inferred from homology"/>
<dbReference type="FunFam" id="2.40.110.10:FF:000002">
    <property type="entry name" value="Acyl-CoA dehydrogenase fadE12"/>
    <property type="match status" value="1"/>
</dbReference>
<dbReference type="InterPro" id="IPR050741">
    <property type="entry name" value="Acyl-CoA_dehydrogenase"/>
</dbReference>
<evidence type="ECO:0000313" key="11">
    <source>
        <dbReference type="EMBL" id="KAH7361723.1"/>
    </source>
</evidence>
<dbReference type="GO" id="GO:0033539">
    <property type="term" value="P:fatty acid beta-oxidation using acyl-CoA dehydrogenase"/>
    <property type="evidence" value="ECO:0007669"/>
    <property type="project" value="TreeGrafter"/>
</dbReference>
<evidence type="ECO:0000256" key="1">
    <source>
        <dbReference type="ARBA" id="ARBA00001974"/>
    </source>
</evidence>
<comment type="caution">
    <text evidence="11">The sequence shown here is derived from an EMBL/GenBank/DDBJ whole genome shotgun (WGS) entry which is preliminary data.</text>
</comment>
<organism evidence="11 12">
    <name type="scientific">Plectosphaerella cucumerina</name>
    <dbReference type="NCBI Taxonomy" id="40658"/>
    <lineage>
        <taxon>Eukaryota</taxon>
        <taxon>Fungi</taxon>
        <taxon>Dikarya</taxon>
        <taxon>Ascomycota</taxon>
        <taxon>Pezizomycotina</taxon>
        <taxon>Sordariomycetes</taxon>
        <taxon>Hypocreomycetidae</taxon>
        <taxon>Glomerellales</taxon>
        <taxon>Plectosphaerellaceae</taxon>
        <taxon>Plectosphaerella</taxon>
    </lineage>
</organism>
<dbReference type="InterPro" id="IPR009100">
    <property type="entry name" value="AcylCoA_DH/oxidase_NM_dom_sf"/>
</dbReference>
<name>A0A8K0X3T6_9PEZI</name>
<feature type="domain" description="Acyl-CoA oxidase/dehydrogenase middle" evidence="9">
    <location>
        <begin position="150"/>
        <end position="252"/>
    </location>
</feature>
<evidence type="ECO:0000259" key="9">
    <source>
        <dbReference type="Pfam" id="PF02770"/>
    </source>
</evidence>
<dbReference type="Proteomes" id="UP000813385">
    <property type="component" value="Unassembled WGS sequence"/>
</dbReference>
<dbReference type="InterPro" id="IPR046373">
    <property type="entry name" value="Acyl-CoA_Oxase/DH_mid-dom_sf"/>
</dbReference>
<gene>
    <name evidence="11" type="ORF">B0T11DRAFT_240392</name>
</gene>
<dbReference type="Pfam" id="PF02770">
    <property type="entry name" value="Acyl-CoA_dh_M"/>
    <property type="match status" value="1"/>
</dbReference>
<evidence type="ECO:0000256" key="2">
    <source>
        <dbReference type="ARBA" id="ARBA00009347"/>
    </source>
</evidence>
<evidence type="ECO:0000256" key="4">
    <source>
        <dbReference type="ARBA" id="ARBA00022630"/>
    </source>
</evidence>
<feature type="domain" description="Acyl-CoA dehydrogenase/oxidase C-terminal" evidence="8">
    <location>
        <begin position="264"/>
        <end position="415"/>
    </location>
</feature>
<dbReference type="GO" id="GO:0005737">
    <property type="term" value="C:cytoplasm"/>
    <property type="evidence" value="ECO:0007669"/>
    <property type="project" value="TreeGrafter"/>
</dbReference>
<accession>A0A8K0X3T6</accession>
<dbReference type="OrthoDB" id="434771at2759"/>
<dbReference type="AlphaFoldDB" id="A0A8K0X3T6"/>
<evidence type="ECO:0000256" key="3">
    <source>
        <dbReference type="ARBA" id="ARBA00011738"/>
    </source>
</evidence>
<evidence type="ECO:0000313" key="12">
    <source>
        <dbReference type="Proteomes" id="UP000813385"/>
    </source>
</evidence>
<dbReference type="PANTHER" id="PTHR48083">
    <property type="entry name" value="MEDIUM-CHAIN SPECIFIC ACYL-COA DEHYDROGENASE, MITOCHONDRIAL-RELATED"/>
    <property type="match status" value="1"/>
</dbReference>
<sequence>MAADSASTRIPIAVADRVSAKAKETLDEIETFVNERCIPADALFTQLLGQSPRERFSAHPQVLEDLKSEARARGLWNLFLARGHYAESSAFSNLEYGLMAEQLGRSQIASEVMNCSAPDTGNMEVLTKFGNEAQRKTWLTPLLDGKIRSAFLMTEPAIASSDATNIEFDIRREGDDYVLNGSKWWSSGAGDPRCELYILMGKTDPKNPSPYKQQSVVLVPARTPGITVNRMLSVFGYDDAPHGHGHITFTNVRVPVLNLVLGEGRGFEIIQGRLGPGRIHHTMRCIGVAERALELILSRIHEPSKSPFGKMLHQHDLITGRVAQARLDIDASRLVVLNAAIKIDAGDAKYALREIAEAKIIVPKVLGQVVDDAVQIFGAAGVSQDTPLAAMWANARTMRLVDGPDEVHLLQLGRREYRRSIAVRALLEKQKALEQEFFRKYSVEKTDKLALGWTSETKPKL</sequence>
<dbReference type="InterPro" id="IPR036250">
    <property type="entry name" value="AcylCo_DH-like_C"/>
</dbReference>
<dbReference type="Pfam" id="PF02771">
    <property type="entry name" value="Acyl-CoA_dh_N"/>
    <property type="match status" value="1"/>
</dbReference>
<keyword evidence="12" id="KW-1185">Reference proteome</keyword>
<dbReference type="InterPro" id="IPR006091">
    <property type="entry name" value="Acyl-CoA_Oxase/DH_mid-dom"/>
</dbReference>
<dbReference type="Gene3D" id="2.40.110.10">
    <property type="entry name" value="Butyryl-CoA Dehydrogenase, subunit A, domain 2"/>
    <property type="match status" value="1"/>
</dbReference>
<dbReference type="EMBL" id="JAGPXD010000003">
    <property type="protein sequence ID" value="KAH7361723.1"/>
    <property type="molecule type" value="Genomic_DNA"/>
</dbReference>
<keyword evidence="5 7" id="KW-0274">FAD</keyword>
<evidence type="ECO:0000256" key="7">
    <source>
        <dbReference type="RuleBase" id="RU362125"/>
    </source>
</evidence>
<reference evidence="11" key="1">
    <citation type="journal article" date="2021" name="Nat. Commun.">
        <title>Genetic determinants of endophytism in the Arabidopsis root mycobiome.</title>
        <authorList>
            <person name="Mesny F."/>
            <person name="Miyauchi S."/>
            <person name="Thiergart T."/>
            <person name="Pickel B."/>
            <person name="Atanasova L."/>
            <person name="Karlsson M."/>
            <person name="Huettel B."/>
            <person name="Barry K.W."/>
            <person name="Haridas S."/>
            <person name="Chen C."/>
            <person name="Bauer D."/>
            <person name="Andreopoulos W."/>
            <person name="Pangilinan J."/>
            <person name="LaButti K."/>
            <person name="Riley R."/>
            <person name="Lipzen A."/>
            <person name="Clum A."/>
            <person name="Drula E."/>
            <person name="Henrissat B."/>
            <person name="Kohler A."/>
            <person name="Grigoriev I.V."/>
            <person name="Martin F.M."/>
            <person name="Hacquard S."/>
        </authorList>
    </citation>
    <scope>NUCLEOTIDE SEQUENCE</scope>
    <source>
        <strain evidence="11">MPI-CAGE-AT-0016</strain>
    </source>
</reference>
<protein>
    <submittedName>
        <fullName evidence="11">Acyl-CoA dehydrogenase/oxidase</fullName>
    </submittedName>
</protein>
<dbReference type="Pfam" id="PF00441">
    <property type="entry name" value="Acyl-CoA_dh_1"/>
    <property type="match status" value="1"/>
</dbReference>
<comment type="cofactor">
    <cofactor evidence="1 7">
        <name>FAD</name>
        <dbReference type="ChEBI" id="CHEBI:57692"/>
    </cofactor>
</comment>
<dbReference type="PANTHER" id="PTHR48083:SF13">
    <property type="entry name" value="ACYL-COA DEHYDROGENASE FAMILY MEMBER 11"/>
    <property type="match status" value="1"/>
</dbReference>
<dbReference type="InterPro" id="IPR013786">
    <property type="entry name" value="AcylCoA_DH/ox_N"/>
</dbReference>
<keyword evidence="4 7" id="KW-0285">Flavoprotein</keyword>
<feature type="domain" description="Acyl-CoA dehydrogenase/oxidase N-terminal" evidence="10">
    <location>
        <begin position="64"/>
        <end position="146"/>
    </location>
</feature>
<evidence type="ECO:0000256" key="6">
    <source>
        <dbReference type="ARBA" id="ARBA00023002"/>
    </source>
</evidence>
<dbReference type="Gene3D" id="1.20.140.10">
    <property type="entry name" value="Butyryl-CoA Dehydrogenase, subunit A, domain 3"/>
    <property type="match status" value="1"/>
</dbReference>
<evidence type="ECO:0000259" key="8">
    <source>
        <dbReference type="Pfam" id="PF00441"/>
    </source>
</evidence>
<dbReference type="GO" id="GO:0050660">
    <property type="term" value="F:flavin adenine dinucleotide binding"/>
    <property type="evidence" value="ECO:0007669"/>
    <property type="project" value="InterPro"/>
</dbReference>
<keyword evidence="6 7" id="KW-0560">Oxidoreductase</keyword>
<dbReference type="SUPFAM" id="SSF47203">
    <property type="entry name" value="Acyl-CoA dehydrogenase C-terminal domain-like"/>
    <property type="match status" value="1"/>
</dbReference>
<comment type="similarity">
    <text evidence="2 7">Belongs to the acyl-CoA dehydrogenase family.</text>
</comment>
<comment type="subunit">
    <text evidence="3">Homodimer.</text>
</comment>
<dbReference type="InterPro" id="IPR037069">
    <property type="entry name" value="AcylCoA_DH/ox_N_sf"/>
</dbReference>
<dbReference type="Gene3D" id="1.10.540.10">
    <property type="entry name" value="Acyl-CoA dehydrogenase/oxidase, N-terminal domain"/>
    <property type="match status" value="1"/>
</dbReference>
<evidence type="ECO:0000259" key="10">
    <source>
        <dbReference type="Pfam" id="PF02771"/>
    </source>
</evidence>
<evidence type="ECO:0000256" key="5">
    <source>
        <dbReference type="ARBA" id="ARBA00022827"/>
    </source>
</evidence>